<evidence type="ECO:0000313" key="2">
    <source>
        <dbReference type="Proteomes" id="UP000322225"/>
    </source>
</evidence>
<accession>A0AAJ8MWR5</accession>
<dbReference type="RefSeq" id="XP_031857402.2">
    <property type="nucleotide sequence ID" value="XM_032008300.2"/>
</dbReference>
<protein>
    <recommendedName>
        <fullName evidence="3">DUF885 domain-containing protein</fullName>
    </recommendedName>
</protein>
<organism evidence="1 2">
    <name type="scientific">Kwoniella shandongensis</name>
    <dbReference type="NCBI Taxonomy" id="1734106"/>
    <lineage>
        <taxon>Eukaryota</taxon>
        <taxon>Fungi</taxon>
        <taxon>Dikarya</taxon>
        <taxon>Basidiomycota</taxon>
        <taxon>Agaricomycotina</taxon>
        <taxon>Tremellomycetes</taxon>
        <taxon>Tremellales</taxon>
        <taxon>Cryptococcaceae</taxon>
        <taxon>Kwoniella</taxon>
    </lineage>
</organism>
<dbReference type="PANTHER" id="PTHR33361:SF2">
    <property type="entry name" value="DUF885 DOMAIN-CONTAINING PROTEIN"/>
    <property type="match status" value="1"/>
</dbReference>
<dbReference type="GeneID" id="43592472"/>
<reference evidence="1" key="1">
    <citation type="submission" date="2017-08" db="EMBL/GenBank/DDBJ databases">
        <authorList>
            <person name="Cuomo C."/>
            <person name="Billmyre B."/>
            <person name="Heitman J."/>
        </authorList>
    </citation>
    <scope>NUCLEOTIDE SEQUENCE</scope>
    <source>
        <strain evidence="1">CBS 12478</strain>
    </source>
</reference>
<dbReference type="EMBL" id="CP144055">
    <property type="protein sequence ID" value="WWD18865.1"/>
    <property type="molecule type" value="Genomic_DNA"/>
</dbReference>
<gene>
    <name evidence="1" type="ORF">CI109_103320</name>
</gene>
<keyword evidence="2" id="KW-1185">Reference proteome</keyword>
<sequence>MKSKHAERMLSGERTCIGQITKSAMFSLFSRSSRSDPASVDARFQAIYTKEWAWRQAQHLESDEDEVGIPSYLPRVDDKTQQERLAYWRDVIKQLDNIDPKTLSAKEQVNYGVYREQIEVFVAQQEFKDYEKPLNADTAFWSNQASIARQTFSKHDDYTNYIAQLKDVPRYFSEQMDNMRSGLKRGFTPPRITLIGRDSSIVSVVEAKTPEDTIYYEPFKSILGSIPAQEQANLRSKGLEVIRESVLPTYQKLLTFFRDEYFPNTREKLDAESLPNGRAYYLAKIREFTTEPLKAETIHKIGVDEIARIRAEMADTIKESGFKGDFNSFLDFLRTDPQFYAKTPEQLLKEAAWIAKEFDGVSDKYFGHLPRRRFAIKPVPDDEAPFYTSGRGGPGVYLVNTYDLPSRALYSLPALTLHEAAPGHAFQMPLVLEQKDNPPFRNAYISAYGEGWALYCEYLGKEMGMYHTPYDTFGMLSYQAWRAARLVVDTGIHSLGWTREQAQKYLHDNTALSAHEIETEVDRYIAWPGQSLSYYLGELAILKCRKKAEEALGDKFNIRAFHDAVLQTGSVPLPLLEKHIDEFINNGGKGPYPNEEH</sequence>
<dbReference type="AlphaFoldDB" id="A0AAJ8MWR5"/>
<dbReference type="KEGG" id="ksn:43592472"/>
<reference evidence="1" key="2">
    <citation type="submission" date="2024-01" db="EMBL/GenBank/DDBJ databases">
        <title>Comparative genomics of Cryptococcus and Kwoniella reveals pathogenesis evolution and contrasting modes of karyotype evolution via chromosome fusion or intercentromeric recombination.</title>
        <authorList>
            <person name="Coelho M.A."/>
            <person name="David-Palma M."/>
            <person name="Shea T."/>
            <person name="Bowers K."/>
            <person name="McGinley-Smith S."/>
            <person name="Mohammad A.W."/>
            <person name="Gnirke A."/>
            <person name="Yurkov A.M."/>
            <person name="Nowrousian M."/>
            <person name="Sun S."/>
            <person name="Cuomo C.A."/>
            <person name="Heitman J."/>
        </authorList>
    </citation>
    <scope>NUCLEOTIDE SEQUENCE</scope>
    <source>
        <strain evidence="1">CBS 12478</strain>
    </source>
</reference>
<proteinExistence type="predicted"/>
<dbReference type="Pfam" id="PF05960">
    <property type="entry name" value="DUF885"/>
    <property type="match status" value="1"/>
</dbReference>
<dbReference type="PANTHER" id="PTHR33361">
    <property type="entry name" value="GLR0591 PROTEIN"/>
    <property type="match status" value="1"/>
</dbReference>
<name>A0AAJ8MWR5_9TREE</name>
<dbReference type="Proteomes" id="UP000322225">
    <property type="component" value="Chromosome 5"/>
</dbReference>
<evidence type="ECO:0008006" key="3">
    <source>
        <dbReference type="Google" id="ProtNLM"/>
    </source>
</evidence>
<evidence type="ECO:0000313" key="1">
    <source>
        <dbReference type="EMBL" id="WWD18865.1"/>
    </source>
</evidence>
<dbReference type="InterPro" id="IPR010281">
    <property type="entry name" value="DUF885"/>
</dbReference>